<organism evidence="1 2">
    <name type="scientific">Anopheles quadriannulatus</name>
    <name type="common">Mosquito</name>
    <dbReference type="NCBI Taxonomy" id="34691"/>
    <lineage>
        <taxon>Eukaryota</taxon>
        <taxon>Metazoa</taxon>
        <taxon>Ecdysozoa</taxon>
        <taxon>Arthropoda</taxon>
        <taxon>Hexapoda</taxon>
        <taxon>Insecta</taxon>
        <taxon>Pterygota</taxon>
        <taxon>Neoptera</taxon>
        <taxon>Endopterygota</taxon>
        <taxon>Diptera</taxon>
        <taxon>Nematocera</taxon>
        <taxon>Culicoidea</taxon>
        <taxon>Culicidae</taxon>
        <taxon>Anophelinae</taxon>
        <taxon>Anopheles</taxon>
    </lineage>
</organism>
<reference evidence="1" key="1">
    <citation type="submission" date="2020-05" db="UniProtKB">
        <authorList>
            <consortium name="EnsemblMetazoa"/>
        </authorList>
    </citation>
    <scope>IDENTIFICATION</scope>
    <source>
        <strain evidence="1">SANGQUA</strain>
    </source>
</reference>
<keyword evidence="2" id="KW-1185">Reference proteome</keyword>
<proteinExistence type="predicted"/>
<evidence type="ECO:0000313" key="2">
    <source>
        <dbReference type="Proteomes" id="UP000076407"/>
    </source>
</evidence>
<dbReference type="Proteomes" id="UP000076407">
    <property type="component" value="Unassembled WGS sequence"/>
</dbReference>
<dbReference type="AlphaFoldDB" id="A0A182XSJ0"/>
<protein>
    <submittedName>
        <fullName evidence="1">Uncharacterized protein</fullName>
    </submittedName>
</protein>
<evidence type="ECO:0000313" key="1">
    <source>
        <dbReference type="EnsemblMetazoa" id="AQUA014802-PA"/>
    </source>
</evidence>
<dbReference type="VEuPathDB" id="VectorBase:AQUA014802"/>
<name>A0A182XSJ0_ANOQN</name>
<accession>A0A182XSJ0</accession>
<sequence length="57" mass="6572">KKTTDVFVFAPRYKDFPGVGRYSPRDGKLLPFLTRAEEKRFAKKKARCPRAQQTGLV</sequence>
<dbReference type="EnsemblMetazoa" id="AQUA014802-RA">
    <property type="protein sequence ID" value="AQUA014802-PA"/>
    <property type="gene ID" value="AQUA014802"/>
</dbReference>